<dbReference type="SUPFAM" id="SSF54637">
    <property type="entry name" value="Thioesterase/thiol ester dehydrase-isomerase"/>
    <property type="match status" value="1"/>
</dbReference>
<dbReference type="InterPro" id="IPR029069">
    <property type="entry name" value="HotDog_dom_sf"/>
</dbReference>
<dbReference type="Proteomes" id="UP000515498">
    <property type="component" value="Chromosome"/>
</dbReference>
<evidence type="ECO:0000259" key="1">
    <source>
        <dbReference type="Pfam" id="PF03061"/>
    </source>
</evidence>
<evidence type="ECO:0000313" key="3">
    <source>
        <dbReference type="Proteomes" id="UP000515498"/>
    </source>
</evidence>
<name>A0A7G8PGA1_9MYCO</name>
<evidence type="ECO:0000313" key="2">
    <source>
        <dbReference type="EMBL" id="QNJ93367.1"/>
    </source>
</evidence>
<reference evidence="2 3" key="1">
    <citation type="submission" date="2020-07" db="EMBL/GenBank/DDBJ databases">
        <title>Draft genome sequence of four isobutane-metabolizing strains capable of cometabolically degrading diverse ether contaminants.</title>
        <authorList>
            <person name="Chen W."/>
            <person name="Faulkner N."/>
            <person name="Smith C."/>
            <person name="Hyman M."/>
        </authorList>
    </citation>
    <scope>NUCLEOTIDE SEQUENCE [LARGE SCALE GENOMIC DNA]</scope>
    <source>
        <strain evidence="2 3">2A</strain>
    </source>
</reference>
<dbReference type="RefSeq" id="WP_187097491.1">
    <property type="nucleotide sequence ID" value="NZ_CP059894.1"/>
</dbReference>
<proteinExistence type="predicted"/>
<dbReference type="KEGG" id="mflu:HZU40_03115"/>
<dbReference type="InterPro" id="IPR006683">
    <property type="entry name" value="Thioestr_dom"/>
</dbReference>
<dbReference type="Pfam" id="PF03061">
    <property type="entry name" value="4HBT"/>
    <property type="match status" value="1"/>
</dbReference>
<feature type="domain" description="Thioesterase" evidence="1">
    <location>
        <begin position="117"/>
        <end position="166"/>
    </location>
</feature>
<dbReference type="EMBL" id="CP059894">
    <property type="protein sequence ID" value="QNJ93367.1"/>
    <property type="molecule type" value="Genomic_DNA"/>
</dbReference>
<dbReference type="CDD" id="cd03443">
    <property type="entry name" value="PaaI_thioesterase"/>
    <property type="match status" value="1"/>
</dbReference>
<gene>
    <name evidence="2" type="ORF">HZU40_03115</name>
</gene>
<organism evidence="2 3">
    <name type="scientific">Mycolicibacterium fluoranthenivorans</name>
    <dbReference type="NCBI Taxonomy" id="258505"/>
    <lineage>
        <taxon>Bacteria</taxon>
        <taxon>Bacillati</taxon>
        <taxon>Actinomycetota</taxon>
        <taxon>Actinomycetes</taxon>
        <taxon>Mycobacteriales</taxon>
        <taxon>Mycobacteriaceae</taxon>
        <taxon>Mycolicibacterium</taxon>
    </lineage>
</organism>
<protein>
    <submittedName>
        <fullName evidence="2">PaaI family thioesterase</fullName>
    </submittedName>
</protein>
<sequence length="212" mass="22630">MTAHQQSLVEAVKELANAVRTSDVPPSEVPRIKDLIEQAAALLDRHVAAPPYAAEQLSPPNESVLQWDPADLCRTIPYSPLLGKLNPLSGEASLWVDGKELRGTVILSPIHVGPISTAHGGVVAALLDELTSIAIMARGRFGYTRTLTITYHRPTPLDEELSLWAQSAGQIGPAFLTSAEIRSGGKVTASAVAVHHPGGRIDEPIYPDTVSR</sequence>
<dbReference type="Gene3D" id="3.10.129.10">
    <property type="entry name" value="Hotdog Thioesterase"/>
    <property type="match status" value="1"/>
</dbReference>
<accession>A0A7G8PGA1</accession>
<dbReference type="AlphaFoldDB" id="A0A7G8PGA1"/>